<accession>A0A0V0GNB8</accession>
<dbReference type="EMBL" id="GEDG01034857">
    <property type="protein sequence ID" value="JAP09518.1"/>
    <property type="molecule type" value="Transcribed_RNA"/>
</dbReference>
<reference evidence="1" key="1">
    <citation type="submission" date="2015-12" db="EMBL/GenBank/DDBJ databases">
        <title>Gene expression during late stages of embryo sac development: a critical building block for successful pollen-pistil interactions.</title>
        <authorList>
            <person name="Liu Y."/>
            <person name="Joly V."/>
            <person name="Sabar M."/>
            <person name="Matton D.P."/>
        </authorList>
    </citation>
    <scope>NUCLEOTIDE SEQUENCE</scope>
</reference>
<name>A0A0V0GNB8_SOLCH</name>
<protein>
    <submittedName>
        <fullName evidence="1">Putative ovule protein</fullName>
    </submittedName>
</protein>
<sequence>MVSMLRYNIETTGFHNYAIYNLDFIYFWSKKVVKEHFLCYVNQQKEIHRSAKGERLGAVSEFKVSSQQRDRGEEARELLGSLVFGVNWKIPRVRWWIKKGRRR</sequence>
<evidence type="ECO:0000313" key="1">
    <source>
        <dbReference type="EMBL" id="JAP09518.1"/>
    </source>
</evidence>
<dbReference type="AlphaFoldDB" id="A0A0V0GNB8"/>
<proteinExistence type="predicted"/>
<organism evidence="1">
    <name type="scientific">Solanum chacoense</name>
    <name type="common">Chaco potato</name>
    <dbReference type="NCBI Taxonomy" id="4108"/>
    <lineage>
        <taxon>Eukaryota</taxon>
        <taxon>Viridiplantae</taxon>
        <taxon>Streptophyta</taxon>
        <taxon>Embryophyta</taxon>
        <taxon>Tracheophyta</taxon>
        <taxon>Spermatophyta</taxon>
        <taxon>Magnoliopsida</taxon>
        <taxon>eudicotyledons</taxon>
        <taxon>Gunneridae</taxon>
        <taxon>Pentapetalae</taxon>
        <taxon>asterids</taxon>
        <taxon>lamiids</taxon>
        <taxon>Solanales</taxon>
        <taxon>Solanaceae</taxon>
        <taxon>Solanoideae</taxon>
        <taxon>Solaneae</taxon>
        <taxon>Solanum</taxon>
    </lineage>
</organism>